<proteinExistence type="predicted"/>
<evidence type="ECO:0000313" key="2">
    <source>
        <dbReference type="EMBL" id="QII12034.1"/>
    </source>
</evidence>
<dbReference type="Proteomes" id="UP000501926">
    <property type="component" value="Chromosome"/>
</dbReference>
<name>A0A6G7GRQ0_KUEST</name>
<accession>A0A6G7GRQ0</accession>
<dbReference type="EMBL" id="CP049055">
    <property type="protein sequence ID" value="QII12034.1"/>
    <property type="molecule type" value="Genomic_DNA"/>
</dbReference>
<gene>
    <name evidence="2" type="ORF">KsCSTR_26550</name>
</gene>
<organism evidence="2 3">
    <name type="scientific">Kuenenia stuttgartiensis</name>
    <dbReference type="NCBI Taxonomy" id="174633"/>
    <lineage>
        <taxon>Bacteria</taxon>
        <taxon>Pseudomonadati</taxon>
        <taxon>Planctomycetota</taxon>
        <taxon>Candidatus Brocadiia</taxon>
        <taxon>Candidatus Brocadiales</taxon>
        <taxon>Candidatus Brocadiaceae</taxon>
        <taxon>Candidatus Kuenenia</taxon>
    </lineage>
</organism>
<reference evidence="2 3" key="1">
    <citation type="submission" date="2020-02" db="EMBL/GenBank/DDBJ databases">
        <title>Newly sequenced genome of strain CSTR1 showed variability in Candidatus Kuenenia stuttgartiensis genomes.</title>
        <authorList>
            <person name="Ding C."/>
            <person name="Adrian L."/>
        </authorList>
    </citation>
    <scope>NUCLEOTIDE SEQUENCE [LARGE SCALE GENOMIC DNA]</scope>
    <source>
        <strain evidence="2 3">CSTR1</strain>
    </source>
</reference>
<dbReference type="AlphaFoldDB" id="A0A6G7GRQ0"/>
<feature type="region of interest" description="Disordered" evidence="1">
    <location>
        <begin position="1"/>
        <end position="20"/>
    </location>
</feature>
<protein>
    <submittedName>
        <fullName evidence="2">Uncharacterized protein</fullName>
    </submittedName>
</protein>
<evidence type="ECO:0000256" key="1">
    <source>
        <dbReference type="SAM" id="MobiDB-lite"/>
    </source>
</evidence>
<evidence type="ECO:0000313" key="3">
    <source>
        <dbReference type="Proteomes" id="UP000501926"/>
    </source>
</evidence>
<sequence length="42" mass="4975">MVLDRSSFSRDQEIMTNHTPTITPLHRHIISTFQRESRNYSA</sequence>